<feature type="compositionally biased region" description="Low complexity" evidence="1">
    <location>
        <begin position="16"/>
        <end position="33"/>
    </location>
</feature>
<reference evidence="2" key="1">
    <citation type="submission" date="2023-06" db="EMBL/GenBank/DDBJ databases">
        <title>Genome-scale phylogeny and comparative genomics of the fungal order Sordariales.</title>
        <authorList>
            <consortium name="Lawrence Berkeley National Laboratory"/>
            <person name="Hensen N."/>
            <person name="Bonometti L."/>
            <person name="Westerberg I."/>
            <person name="Brannstrom I.O."/>
            <person name="Guillou S."/>
            <person name="Cros-Aarteil S."/>
            <person name="Calhoun S."/>
            <person name="Haridas S."/>
            <person name="Kuo A."/>
            <person name="Mondo S."/>
            <person name="Pangilinan J."/>
            <person name="Riley R."/>
            <person name="Labutti K."/>
            <person name="Andreopoulos B."/>
            <person name="Lipzen A."/>
            <person name="Chen C."/>
            <person name="Yanf M."/>
            <person name="Daum C."/>
            <person name="Ng V."/>
            <person name="Clum A."/>
            <person name="Steindorff A."/>
            <person name="Ohm R."/>
            <person name="Martin F."/>
            <person name="Silar P."/>
            <person name="Natvig D."/>
            <person name="Lalanne C."/>
            <person name="Gautier V."/>
            <person name="Ament-Velasquez S.L."/>
            <person name="Kruys A."/>
            <person name="Hutchinson M.I."/>
            <person name="Powell A.J."/>
            <person name="Barry K."/>
            <person name="Miller A.N."/>
            <person name="Grigoriev I.V."/>
            <person name="Debuchy R."/>
            <person name="Gladieux P."/>
            <person name="Thoren M.H."/>
            <person name="Johannesson H."/>
        </authorList>
    </citation>
    <scope>NUCLEOTIDE SEQUENCE</scope>
    <source>
        <strain evidence="2">CBS 606.72</strain>
    </source>
</reference>
<feature type="region of interest" description="Disordered" evidence="1">
    <location>
        <begin position="122"/>
        <end position="142"/>
    </location>
</feature>
<accession>A0AA39WL08</accession>
<feature type="region of interest" description="Disordered" evidence="1">
    <location>
        <begin position="296"/>
        <end position="317"/>
    </location>
</feature>
<evidence type="ECO:0000256" key="1">
    <source>
        <dbReference type="SAM" id="MobiDB-lite"/>
    </source>
</evidence>
<name>A0AA39WL08_9PEZI</name>
<proteinExistence type="predicted"/>
<evidence type="ECO:0000313" key="3">
    <source>
        <dbReference type="Proteomes" id="UP001175000"/>
    </source>
</evidence>
<feature type="compositionally biased region" description="Polar residues" evidence="1">
    <location>
        <begin position="480"/>
        <end position="490"/>
    </location>
</feature>
<protein>
    <submittedName>
        <fullName evidence="2">Uncharacterized protein</fullName>
    </submittedName>
</protein>
<comment type="caution">
    <text evidence="2">The sequence shown here is derived from an EMBL/GenBank/DDBJ whole genome shotgun (WGS) entry which is preliminary data.</text>
</comment>
<dbReference type="Proteomes" id="UP001175000">
    <property type="component" value="Unassembled WGS sequence"/>
</dbReference>
<feature type="region of interest" description="Disordered" evidence="1">
    <location>
        <begin position="1"/>
        <end position="41"/>
    </location>
</feature>
<gene>
    <name evidence="2" type="ORF">B0T14DRAFT_498344</name>
</gene>
<organism evidence="2 3">
    <name type="scientific">Immersiella caudata</name>
    <dbReference type="NCBI Taxonomy" id="314043"/>
    <lineage>
        <taxon>Eukaryota</taxon>
        <taxon>Fungi</taxon>
        <taxon>Dikarya</taxon>
        <taxon>Ascomycota</taxon>
        <taxon>Pezizomycotina</taxon>
        <taxon>Sordariomycetes</taxon>
        <taxon>Sordariomycetidae</taxon>
        <taxon>Sordariales</taxon>
        <taxon>Lasiosphaeriaceae</taxon>
        <taxon>Immersiella</taxon>
    </lineage>
</organism>
<keyword evidence="3" id="KW-1185">Reference proteome</keyword>
<dbReference type="EMBL" id="JAULSU010000005">
    <property type="protein sequence ID" value="KAK0617296.1"/>
    <property type="molecule type" value="Genomic_DNA"/>
</dbReference>
<feature type="compositionally biased region" description="Basic residues" evidence="1">
    <location>
        <begin position="124"/>
        <end position="137"/>
    </location>
</feature>
<evidence type="ECO:0000313" key="2">
    <source>
        <dbReference type="EMBL" id="KAK0617296.1"/>
    </source>
</evidence>
<feature type="region of interest" description="Disordered" evidence="1">
    <location>
        <begin position="457"/>
        <end position="620"/>
    </location>
</feature>
<dbReference type="AlphaFoldDB" id="A0AA39WL08"/>
<feature type="compositionally biased region" description="Basic and acidic residues" evidence="1">
    <location>
        <begin position="553"/>
        <end position="564"/>
    </location>
</feature>
<feature type="compositionally biased region" description="Low complexity" evidence="1">
    <location>
        <begin position="578"/>
        <end position="599"/>
    </location>
</feature>
<sequence length="632" mass="69068">MFLHSGAGLHGHEYSARSSSPAATAAASSQPASNLRSPLLRSTLVPAKTRTNVDGRAAPPALRQRPVSDYIPRKVSTPEPVVRFQEIEEEEESASGMHEDGLLSESELSEATAFSLDTTATKRGGMRRRRRPSHKSTRYFLGYPTPSRFDKTRVIKKVIPRLLLQLQKVSEDGRSRPVLEVFPASRVAGPVIAPRLAKRFPGIFGVKRHLGFDDIVLVRRDDDDSFSETESEGDESLEKRRLLAVYSPLKHSEEAEIVLEDGSLWVAKPRANGSYDFLHVDEHGVPTTVRWARRSTTPTADTIPTEAASPATSSLTTPSQTRFTFSIINPLTRRHPVMATLTQSTLEIQDTYTPVSSSYGQYPPHRNGGRTLSLTASSPVFWGATTLSSPSKWSSTGSTTDGESEDGIIALPSASEIDSRRVAHPIDDSVKILISVTALWVTLRSGWSAGLMLNNADLLSSPSTSTRSSRRHTWSRTNSDTCSRQAQTPQPFEPEVLAPPTKRYSMPLPSTDKPKVSSPPTSRAPTPPVSGSKDLPHRATSTGAAFMQRRRQRSEASEKDEGKRARPYFQKPVLQNPSSVTVSAITSSTTSGQGSLGESMTSARGVDQKETLAGKKGVRSRLSRWIHKIGSR</sequence>
<feature type="compositionally biased region" description="Low complexity" evidence="1">
    <location>
        <begin position="302"/>
        <end position="317"/>
    </location>
</feature>